<dbReference type="InterPro" id="IPR045468">
    <property type="entry name" value="DUF6496"/>
</dbReference>
<accession>A0A1H2PRH1</accession>
<dbReference type="STRING" id="1770053.SAMN05216551_108134"/>
<dbReference type="AlphaFoldDB" id="A0A1H2PRH1"/>
<protein>
    <recommendedName>
        <fullName evidence="4">Ku family containing domain-containing protein</fullName>
    </recommendedName>
</protein>
<evidence type="ECO:0000256" key="1">
    <source>
        <dbReference type="SAM" id="MobiDB-lite"/>
    </source>
</evidence>
<organism evidence="2 3">
    <name type="scientific">Chitinasiproducens palmae</name>
    <dbReference type="NCBI Taxonomy" id="1770053"/>
    <lineage>
        <taxon>Bacteria</taxon>
        <taxon>Pseudomonadati</taxon>
        <taxon>Pseudomonadota</taxon>
        <taxon>Betaproteobacteria</taxon>
        <taxon>Burkholderiales</taxon>
        <taxon>Burkholderiaceae</taxon>
        <taxon>Chitinasiproducens</taxon>
    </lineage>
</organism>
<name>A0A1H2PRH1_9BURK</name>
<dbReference type="RefSeq" id="WP_091909617.1">
    <property type="nucleotide sequence ID" value="NZ_FNLO01000008.1"/>
</dbReference>
<evidence type="ECO:0000313" key="2">
    <source>
        <dbReference type="EMBL" id="SDV49497.1"/>
    </source>
</evidence>
<dbReference type="Proteomes" id="UP000243719">
    <property type="component" value="Unassembled WGS sequence"/>
</dbReference>
<feature type="compositionally biased region" description="Basic residues" evidence="1">
    <location>
        <begin position="95"/>
        <end position="106"/>
    </location>
</feature>
<evidence type="ECO:0008006" key="4">
    <source>
        <dbReference type="Google" id="ProtNLM"/>
    </source>
</evidence>
<dbReference type="EMBL" id="FNLO01000008">
    <property type="protein sequence ID" value="SDV49497.1"/>
    <property type="molecule type" value="Genomic_DNA"/>
</dbReference>
<reference evidence="3" key="1">
    <citation type="submission" date="2016-09" db="EMBL/GenBank/DDBJ databases">
        <authorList>
            <person name="Varghese N."/>
            <person name="Submissions S."/>
        </authorList>
    </citation>
    <scope>NUCLEOTIDE SEQUENCE [LARGE SCALE GENOMIC DNA]</scope>
    <source>
        <strain evidence="3">JS23</strain>
    </source>
</reference>
<feature type="region of interest" description="Disordered" evidence="1">
    <location>
        <begin position="1"/>
        <end position="171"/>
    </location>
</feature>
<keyword evidence="3" id="KW-1185">Reference proteome</keyword>
<dbReference type="Pfam" id="PF20106">
    <property type="entry name" value="DUF6496"/>
    <property type="match status" value="1"/>
</dbReference>
<sequence length="171" mass="18074">MPQKQTIARAKEDKRQGKSASTQAGEFVKEQMHRIRAGEHGARSTKQAIAIGLSEARRAGVKASPGKNASAATRHKAEQDTQAAEHGTSGSKETHARRAAARKRVLKRESTRAASTSELSKHARSSAHKRTAADRSAAARKGAETKGAAGRSAAAKKAARTRAANAAARRH</sequence>
<evidence type="ECO:0000313" key="3">
    <source>
        <dbReference type="Proteomes" id="UP000243719"/>
    </source>
</evidence>
<dbReference type="OrthoDB" id="21644at2"/>
<gene>
    <name evidence="2" type="ORF">SAMN05216551_108134</name>
</gene>
<feature type="compositionally biased region" description="Low complexity" evidence="1">
    <location>
        <begin position="134"/>
        <end position="171"/>
    </location>
</feature>
<feature type="compositionally biased region" description="Basic and acidic residues" evidence="1">
    <location>
        <begin position="27"/>
        <end position="42"/>
    </location>
</feature>
<proteinExistence type="predicted"/>